<dbReference type="EMBL" id="PFKO01000191">
    <property type="protein sequence ID" value="PIY32634.1"/>
    <property type="molecule type" value="Genomic_DNA"/>
</dbReference>
<keyword evidence="1" id="KW-0812">Transmembrane</keyword>
<evidence type="ECO:0008006" key="6">
    <source>
        <dbReference type="Google" id="ProtNLM"/>
    </source>
</evidence>
<dbReference type="Proteomes" id="UP000230646">
    <property type="component" value="Unassembled WGS sequence"/>
</dbReference>
<evidence type="ECO:0000256" key="1">
    <source>
        <dbReference type="SAM" id="Phobius"/>
    </source>
</evidence>
<organism evidence="3 4">
    <name type="scientific">Candidatus Infernicultor aquiphilus</name>
    <dbReference type="NCBI Taxonomy" id="1805029"/>
    <lineage>
        <taxon>Bacteria</taxon>
        <taxon>Pseudomonadati</taxon>
        <taxon>Atribacterota</taxon>
        <taxon>Candidatus Phoenicimicrobiia</taxon>
        <taxon>Candidatus Pheonicimicrobiales</taxon>
        <taxon>Candidatus Phoenicimicrobiaceae</taxon>
        <taxon>Candidatus Infernicultor</taxon>
    </lineage>
</organism>
<feature type="transmembrane region" description="Helical" evidence="1">
    <location>
        <begin position="123"/>
        <end position="145"/>
    </location>
</feature>
<sequence length="155" mass="17304">MVRKLTAFRTGKGINAPAQAISTPVNLVSYLSLYLSQGADVAGIIVFGFIASYLFGREYSNHTYRDLLSLPISRTKILIAKYLIYIIWCLGLVISDLIIGFIIGKMLNLSGWGYRIIFENVKIYFVTSLLTIALGIWISFFALWGTAGLQIRLGR</sequence>
<keyword evidence="1" id="KW-1133">Transmembrane helix</keyword>
<dbReference type="PANTHER" id="PTHR37305">
    <property type="entry name" value="INTEGRAL MEMBRANE PROTEIN-RELATED"/>
    <property type="match status" value="1"/>
</dbReference>
<evidence type="ECO:0000313" key="2">
    <source>
        <dbReference type="EMBL" id="PIX35335.1"/>
    </source>
</evidence>
<reference evidence="2" key="2">
    <citation type="submission" date="2017-09" db="EMBL/GenBank/DDBJ databases">
        <title>Depth-based differentiation of microbial function through sediment-hosted aquifers and enrichment of novel symbionts in the deep terrestrial subsurface.</title>
        <authorList>
            <person name="Probst A.J."/>
            <person name="Ladd B."/>
            <person name="Jarett J.K."/>
            <person name="Geller-Mcgrath D.E."/>
            <person name="Sieber C.M.K."/>
            <person name="Emerson J.B."/>
            <person name="Anantharaman K."/>
            <person name="Thomas B.C."/>
            <person name="Malmstrom R."/>
            <person name="Stieglmeier M."/>
            <person name="Klingl A."/>
            <person name="Woyke T."/>
            <person name="Ryan C.M."/>
            <person name="Banfield J.F."/>
        </authorList>
    </citation>
    <scope>NUCLEOTIDE SEQUENCE</scope>
    <source>
        <strain evidence="2">CG_4_8_14_3_um_filter_34_18</strain>
    </source>
</reference>
<dbReference type="PANTHER" id="PTHR37305:SF1">
    <property type="entry name" value="MEMBRANE PROTEIN"/>
    <property type="match status" value="1"/>
</dbReference>
<dbReference type="Pfam" id="PF12730">
    <property type="entry name" value="ABC2_membrane_4"/>
    <property type="match status" value="1"/>
</dbReference>
<accession>A0A2M7KB31</accession>
<reference evidence="4 5" key="1">
    <citation type="submission" date="2017-09" db="EMBL/GenBank/DDBJ databases">
        <title>Depth-based differentiation of microbial function through sediment-hosted aquifers and enrichment of novel symbionts in the deep terrestrial subsurface.</title>
        <authorList>
            <person name="Probst A.J."/>
            <person name="Ladd B."/>
            <person name="Jarett J.K."/>
            <person name="Geller-Mcgrath D.E."/>
            <person name="Sieber C.M."/>
            <person name="Emerson J.B."/>
            <person name="Anantharaman K."/>
            <person name="Thomas B.C."/>
            <person name="Malmstrom R."/>
            <person name="Stieglmeier M."/>
            <person name="Klingl A."/>
            <person name="Woyke T."/>
            <person name="Ryan C.M."/>
            <person name="Banfield J.F."/>
        </authorList>
    </citation>
    <scope>NUCLEOTIDE SEQUENCE [LARGE SCALE GENOMIC DNA]</scope>
    <source>
        <strain evidence="3">CG_4_10_14_3_um_filter_34_13</strain>
    </source>
</reference>
<gene>
    <name evidence="3" type="ORF">COZ07_05025</name>
    <name evidence="2" type="ORF">COZ58_00415</name>
</gene>
<evidence type="ECO:0000313" key="4">
    <source>
        <dbReference type="Proteomes" id="UP000230646"/>
    </source>
</evidence>
<proteinExistence type="predicted"/>
<name>A0A2M7PQJ3_9BACT</name>
<evidence type="ECO:0000313" key="5">
    <source>
        <dbReference type="Proteomes" id="UP000231493"/>
    </source>
</evidence>
<accession>A0A2M7PQJ3</accession>
<evidence type="ECO:0000313" key="3">
    <source>
        <dbReference type="EMBL" id="PIY32634.1"/>
    </source>
</evidence>
<keyword evidence="1" id="KW-0472">Membrane</keyword>
<feature type="transmembrane region" description="Helical" evidence="1">
    <location>
        <begin position="34"/>
        <end position="55"/>
    </location>
</feature>
<dbReference type="Proteomes" id="UP000231493">
    <property type="component" value="Unassembled WGS sequence"/>
</dbReference>
<dbReference type="EMBL" id="PFIP01000010">
    <property type="protein sequence ID" value="PIX35335.1"/>
    <property type="molecule type" value="Genomic_DNA"/>
</dbReference>
<dbReference type="AlphaFoldDB" id="A0A2M7PQJ3"/>
<protein>
    <recommendedName>
        <fullName evidence="6">ABC transporter permease</fullName>
    </recommendedName>
</protein>
<feature type="transmembrane region" description="Helical" evidence="1">
    <location>
        <begin position="82"/>
        <end position="103"/>
    </location>
</feature>
<comment type="caution">
    <text evidence="3">The sequence shown here is derived from an EMBL/GenBank/DDBJ whole genome shotgun (WGS) entry which is preliminary data.</text>
</comment>